<dbReference type="AlphaFoldDB" id="A0A388LHH7"/>
<feature type="compositionally biased region" description="Basic and acidic residues" evidence="3">
    <location>
        <begin position="58"/>
        <end position="89"/>
    </location>
</feature>
<dbReference type="Gramene" id="GBG81705">
    <property type="protein sequence ID" value="GBG81705"/>
    <property type="gene ID" value="CBR_g32698"/>
</dbReference>
<feature type="compositionally biased region" description="Low complexity" evidence="3">
    <location>
        <begin position="458"/>
        <end position="480"/>
    </location>
</feature>
<dbReference type="Pfam" id="PF02194">
    <property type="entry name" value="PXA"/>
    <property type="match status" value="1"/>
</dbReference>
<evidence type="ECO:0000313" key="6">
    <source>
        <dbReference type="Proteomes" id="UP000265515"/>
    </source>
</evidence>
<gene>
    <name evidence="5" type="ORF">CBR_g32698</name>
</gene>
<feature type="region of interest" description="Disordered" evidence="3">
    <location>
        <begin position="811"/>
        <end position="838"/>
    </location>
</feature>
<dbReference type="SUPFAM" id="SSF64268">
    <property type="entry name" value="PX domain"/>
    <property type="match status" value="1"/>
</dbReference>
<comment type="subcellular location">
    <subcellularLocation>
        <location evidence="1">Cytoplasm</location>
    </subcellularLocation>
</comment>
<keyword evidence="6" id="KW-1185">Reference proteome</keyword>
<evidence type="ECO:0000256" key="3">
    <source>
        <dbReference type="SAM" id="MobiDB-lite"/>
    </source>
</evidence>
<dbReference type="PANTHER" id="PTHR22999">
    <property type="entry name" value="PX SERINE/THREONINE KINASE PXK"/>
    <property type="match status" value="1"/>
</dbReference>
<dbReference type="PROSITE" id="PS50195">
    <property type="entry name" value="PX"/>
    <property type="match status" value="1"/>
</dbReference>
<reference evidence="5 6" key="1">
    <citation type="journal article" date="2018" name="Cell">
        <title>The Chara Genome: Secondary Complexity and Implications for Plant Terrestrialization.</title>
        <authorList>
            <person name="Nishiyama T."/>
            <person name="Sakayama H."/>
            <person name="Vries J.D."/>
            <person name="Buschmann H."/>
            <person name="Saint-Marcoux D."/>
            <person name="Ullrich K.K."/>
            <person name="Haas F.B."/>
            <person name="Vanderstraeten L."/>
            <person name="Becker D."/>
            <person name="Lang D."/>
            <person name="Vosolsobe S."/>
            <person name="Rombauts S."/>
            <person name="Wilhelmsson P.K.I."/>
            <person name="Janitza P."/>
            <person name="Kern R."/>
            <person name="Heyl A."/>
            <person name="Rumpler F."/>
            <person name="Villalobos L.I.A.C."/>
            <person name="Clay J.M."/>
            <person name="Skokan R."/>
            <person name="Toyoda A."/>
            <person name="Suzuki Y."/>
            <person name="Kagoshima H."/>
            <person name="Schijlen E."/>
            <person name="Tajeshwar N."/>
            <person name="Catarino B."/>
            <person name="Hetherington A.J."/>
            <person name="Saltykova A."/>
            <person name="Bonnot C."/>
            <person name="Breuninger H."/>
            <person name="Symeonidi A."/>
            <person name="Radhakrishnan G.V."/>
            <person name="Van Nieuwerburgh F."/>
            <person name="Deforce D."/>
            <person name="Chang C."/>
            <person name="Karol K.G."/>
            <person name="Hedrich R."/>
            <person name="Ulvskov P."/>
            <person name="Glockner G."/>
            <person name="Delwiche C.F."/>
            <person name="Petrasek J."/>
            <person name="Van de Peer Y."/>
            <person name="Friml J."/>
            <person name="Beilby M."/>
            <person name="Dolan L."/>
            <person name="Kohara Y."/>
            <person name="Sugano S."/>
            <person name="Fujiyama A."/>
            <person name="Delaux P.-M."/>
            <person name="Quint M."/>
            <person name="TheiBen G."/>
            <person name="Hagemann M."/>
            <person name="Harholt J."/>
            <person name="Dunand C."/>
            <person name="Zachgo S."/>
            <person name="Langdale J."/>
            <person name="Maumus F."/>
            <person name="Straeten D.V.D."/>
            <person name="Gould S.B."/>
            <person name="Rensing S.A."/>
        </authorList>
    </citation>
    <scope>NUCLEOTIDE SEQUENCE [LARGE SCALE GENOMIC DNA]</scope>
    <source>
        <strain evidence="5 6">S276</strain>
    </source>
</reference>
<sequence>MVETRSGKETSRYTTEQQEKMVALVRESKERKEREKQAKLKAIVDEQAAKMKRLEEEMKKVQQEEGERRKAAEAEAAAEEEKERMRIESGKGSSSGTMTRETDTGLEKRISEWVANLSLGEDEEAESYVTKDEKAALAAELAAMTDPMERREREEEQTLAWKLRMKREKKKRREEVNKMTTEVAKVQECSAEVLAQPDDMAKWDKVLGYLEVLSKAWMEERQASWSQDVALSAMRSGLRDFACEFVTHIGGEVKQLRDNVGKILDAVELLGKQLDLFRRTRERIGEQLLETLPSGERDEQIRQAMDAAGDLHVSLTSVDAEYKVLRRLMGGVVAIILRPEEAHCGVLRCLARELLACALMKPVMKFASPGYINEVILLLVPSLEERSERHRRACASTPESSAQDKKLRGSPKQTIVIPVQPSDEAPVRTPTPRAAAEAASVPTPGLRPVPTPVPFPPVLASSSLDAQSESMSSSASVGSSGKDRRCSSRNKSRPGSGSGVYDGYKGPAELDGRKIVVCYQENGVVEGAVLSLPHQGKTAMSKRSVSPPMRDTGEMEQARKDQVNKGHLGGVKLDKEETRCKYVDGRSKALVTEHWDGLWTGVDGKGRRQQSALVKGEEKENGGVKTAMAESKSGQERKSEAEGRKRPKRDTVQREKEVVAGPERPASDVFAKVQKGAIMAKERPGSDQSVNASVKSDVEKDESMELLSLKGRRQNEGVNMGEEEDGERYFGSFRQQQRENKFRRLFDDDRVEEIRGIGFLGMEDKGIVWRVGQSCQSTLVARSDPNRSSCSGQRGGMGKAATLEMAQDTENFSGSQQRPSTIHEVKGSSSASQHHQSVSCLPGIEMKLSEEDEMDAVDLDEVDSVSTLRRHGKVNLDRPIPTAQEKKEEIEEVHLKGNRWEDQPVVGRMNEHQRSSSVNLRVAGDRLTLLRRSASDMGCSSSTFDATIKLQAKVVDTWLQEAGLKSFVVYTIFVTHVDGSDWIVNRRYRNFEQLHGVLKEMPQYRLKLPPKLFTGPTGDP</sequence>
<accession>A0A388LHH7</accession>
<feature type="compositionally biased region" description="Pro residues" evidence="3">
    <location>
        <begin position="445"/>
        <end position="457"/>
    </location>
</feature>
<dbReference type="InterPro" id="IPR001683">
    <property type="entry name" value="PX_dom"/>
</dbReference>
<feature type="domain" description="PX" evidence="4">
    <location>
        <begin position="948"/>
        <end position="1020"/>
    </location>
</feature>
<evidence type="ECO:0000256" key="1">
    <source>
        <dbReference type="ARBA" id="ARBA00004496"/>
    </source>
</evidence>
<dbReference type="SMART" id="SM00313">
    <property type="entry name" value="PXA"/>
    <property type="match status" value="1"/>
</dbReference>
<name>A0A388LHH7_CHABU</name>
<feature type="compositionally biased region" description="Low complexity" evidence="3">
    <location>
        <begin position="828"/>
        <end position="838"/>
    </location>
</feature>
<dbReference type="GO" id="GO:0035091">
    <property type="term" value="F:phosphatidylinositol binding"/>
    <property type="evidence" value="ECO:0007669"/>
    <property type="project" value="InterPro"/>
</dbReference>
<feature type="region of interest" description="Disordered" evidence="3">
    <location>
        <begin position="1"/>
        <end position="20"/>
    </location>
</feature>
<evidence type="ECO:0000259" key="4">
    <source>
        <dbReference type="PROSITE" id="PS50195"/>
    </source>
</evidence>
<feature type="region of interest" description="Disordered" evidence="3">
    <location>
        <begin position="602"/>
        <end position="702"/>
    </location>
</feature>
<feature type="compositionally biased region" description="Basic and acidic residues" evidence="3">
    <location>
        <begin position="1"/>
        <end position="11"/>
    </location>
</feature>
<keyword evidence="2" id="KW-0963">Cytoplasm</keyword>
<dbReference type="InterPro" id="IPR036871">
    <property type="entry name" value="PX_dom_sf"/>
</dbReference>
<organism evidence="5 6">
    <name type="scientific">Chara braunii</name>
    <name type="common">Braun's stonewort</name>
    <dbReference type="NCBI Taxonomy" id="69332"/>
    <lineage>
        <taxon>Eukaryota</taxon>
        <taxon>Viridiplantae</taxon>
        <taxon>Streptophyta</taxon>
        <taxon>Charophyceae</taxon>
        <taxon>Charales</taxon>
        <taxon>Characeae</taxon>
        <taxon>Chara</taxon>
    </lineage>
</organism>
<evidence type="ECO:0000256" key="2">
    <source>
        <dbReference type="ARBA" id="ARBA00022490"/>
    </source>
</evidence>
<evidence type="ECO:0000313" key="5">
    <source>
        <dbReference type="EMBL" id="GBG81705.1"/>
    </source>
</evidence>
<dbReference type="GO" id="GO:0005768">
    <property type="term" value="C:endosome"/>
    <property type="evidence" value="ECO:0007669"/>
    <property type="project" value="UniProtKB-ARBA"/>
</dbReference>
<feature type="region of interest" description="Disordered" evidence="3">
    <location>
        <begin position="390"/>
        <end position="503"/>
    </location>
</feature>
<feature type="region of interest" description="Disordered" evidence="3">
    <location>
        <begin position="58"/>
        <end position="104"/>
    </location>
</feature>
<feature type="compositionally biased region" description="Basic and acidic residues" evidence="3">
    <location>
        <begin position="633"/>
        <end position="658"/>
    </location>
</feature>
<dbReference type="OrthoDB" id="2021128at2759"/>
<dbReference type="EMBL" id="BFEA01000383">
    <property type="protein sequence ID" value="GBG81705.1"/>
    <property type="molecule type" value="Genomic_DNA"/>
</dbReference>
<proteinExistence type="predicted"/>
<dbReference type="InterPro" id="IPR003114">
    <property type="entry name" value="Phox_assoc"/>
</dbReference>
<dbReference type="PANTHER" id="PTHR22999:SF23">
    <property type="entry name" value="SORTING NEXIN-16"/>
    <property type="match status" value="1"/>
</dbReference>
<dbReference type="Gene3D" id="3.30.1520.10">
    <property type="entry name" value="Phox-like domain"/>
    <property type="match status" value="1"/>
</dbReference>
<comment type="caution">
    <text evidence="5">The sequence shown here is derived from an EMBL/GenBank/DDBJ whole genome shotgun (WGS) entry which is preliminary data.</text>
</comment>
<dbReference type="Proteomes" id="UP000265515">
    <property type="component" value="Unassembled WGS sequence"/>
</dbReference>
<feature type="compositionally biased region" description="Low complexity" evidence="3">
    <location>
        <begin position="427"/>
        <end position="444"/>
    </location>
</feature>
<feature type="compositionally biased region" description="Polar residues" evidence="3">
    <location>
        <begin position="811"/>
        <end position="820"/>
    </location>
</feature>
<protein>
    <recommendedName>
        <fullName evidence="4">PX domain-containing protein</fullName>
    </recommendedName>
</protein>
<dbReference type="InterPro" id="IPR051837">
    <property type="entry name" value="SortingNexin/PXDomain-PKLike"/>
</dbReference>